<dbReference type="OrthoDB" id="9994876at2"/>
<dbReference type="EMBL" id="CP016024">
    <property type="protein sequence ID" value="ANJ76550.1"/>
    <property type="molecule type" value="Genomic_DNA"/>
</dbReference>
<dbReference type="Proteomes" id="UP000078572">
    <property type="component" value="Plasmid pRI-1"/>
</dbReference>
<protein>
    <submittedName>
        <fullName evidence="2">Uncharacterized protein</fullName>
    </submittedName>
</protein>
<keyword evidence="2" id="KW-0614">Plasmid</keyword>
<proteinExistence type="predicted"/>
<sequence>MEIENKMKRYIAPALATMFVASAAFADVPEQLLYLRQVRVSDVVVNLPTLQKSDGSVCMSYLSSTSRDSAGRLNIRVDQICDKLGKARESVLSPGQMEVRPANVRGLETVRNGDLLIEVPQIALPASM</sequence>
<dbReference type="RefSeq" id="WP_024979510.1">
    <property type="nucleotide sequence ID" value="NZ_CP016024.1"/>
</dbReference>
<geneLocation type="plasmid" evidence="3">
    <name>pri-1</name>
</geneLocation>
<reference evidence="3" key="1">
    <citation type="submission" date="2016-06" db="EMBL/GenBank/DDBJ databases">
        <authorList>
            <person name="Xu Y."/>
            <person name="Nagy A."/>
            <person name="Yan X."/>
            <person name="Kim S.W."/>
            <person name="Haley B."/>
            <person name="Liu N.T."/>
            <person name="Nou X."/>
        </authorList>
    </citation>
    <scope>NUCLEOTIDE SEQUENCE [LARGE SCALE GENOMIC DNA]</scope>
    <source>
        <strain evidence="3">ATCC 49129</strain>
        <plasmid evidence="3">pri-1</plasmid>
    </source>
</reference>
<evidence type="ECO:0000256" key="1">
    <source>
        <dbReference type="SAM" id="SignalP"/>
    </source>
</evidence>
<evidence type="ECO:0000313" key="3">
    <source>
        <dbReference type="Proteomes" id="UP000078572"/>
    </source>
</evidence>
<keyword evidence="1" id="KW-0732">Signal</keyword>
<keyword evidence="3" id="KW-1185">Reference proteome</keyword>
<feature type="chain" id="PRO_5008251115" evidence="1">
    <location>
        <begin position="27"/>
        <end position="128"/>
    </location>
</feature>
<name>A0A192A7U2_9RALS</name>
<dbReference type="GeneID" id="61529989"/>
<organism evidence="2 3">
    <name type="scientific">Ralstonia insidiosa</name>
    <dbReference type="NCBI Taxonomy" id="190721"/>
    <lineage>
        <taxon>Bacteria</taxon>
        <taxon>Pseudomonadati</taxon>
        <taxon>Pseudomonadota</taxon>
        <taxon>Betaproteobacteria</taxon>
        <taxon>Burkholderiales</taxon>
        <taxon>Burkholderiaceae</taxon>
        <taxon>Ralstonia</taxon>
    </lineage>
</organism>
<evidence type="ECO:0000313" key="2">
    <source>
        <dbReference type="EMBL" id="ANJ76550.1"/>
    </source>
</evidence>
<gene>
    <name evidence="2" type="ORF">A9Y76_28625</name>
</gene>
<feature type="signal peptide" evidence="1">
    <location>
        <begin position="1"/>
        <end position="26"/>
    </location>
</feature>
<accession>A0A192A7U2</accession>
<dbReference type="AlphaFoldDB" id="A0A192A7U2"/>